<evidence type="ECO:0000313" key="2">
    <source>
        <dbReference type="EMBL" id="KTB45690.1"/>
    </source>
</evidence>
<evidence type="ECO:0000256" key="1">
    <source>
        <dbReference type="SAM" id="MobiDB-lite"/>
    </source>
</evidence>
<accession>A0A0W0GAV4</accession>
<protein>
    <submittedName>
        <fullName evidence="2">Uncharacterized protein</fullName>
    </submittedName>
</protein>
<proteinExistence type="predicted"/>
<reference evidence="2 3" key="1">
    <citation type="submission" date="2015-12" db="EMBL/GenBank/DDBJ databases">
        <title>Draft genome sequence of Moniliophthora roreri, the causal agent of frosty pod rot of cacao.</title>
        <authorList>
            <person name="Aime M.C."/>
            <person name="Diaz-Valderrama J.R."/>
            <person name="Kijpornyongpan T."/>
            <person name="Phillips-Mora W."/>
        </authorList>
    </citation>
    <scope>NUCLEOTIDE SEQUENCE [LARGE SCALE GENOMIC DNA]</scope>
    <source>
        <strain evidence="2 3">MCA 2952</strain>
    </source>
</reference>
<gene>
    <name evidence="2" type="ORF">WG66_1719</name>
</gene>
<dbReference type="EMBL" id="LATX01000639">
    <property type="protein sequence ID" value="KTB45690.1"/>
    <property type="molecule type" value="Genomic_DNA"/>
</dbReference>
<feature type="region of interest" description="Disordered" evidence="1">
    <location>
        <begin position="252"/>
        <end position="345"/>
    </location>
</feature>
<name>A0A0W0GAV4_MONRR</name>
<evidence type="ECO:0000313" key="3">
    <source>
        <dbReference type="Proteomes" id="UP000054988"/>
    </source>
</evidence>
<feature type="compositionally biased region" description="Basic and acidic residues" evidence="1">
    <location>
        <begin position="297"/>
        <end position="309"/>
    </location>
</feature>
<organism evidence="2 3">
    <name type="scientific">Moniliophthora roreri</name>
    <name type="common">Frosty pod rot fungus</name>
    <name type="synonym">Monilia roreri</name>
    <dbReference type="NCBI Taxonomy" id="221103"/>
    <lineage>
        <taxon>Eukaryota</taxon>
        <taxon>Fungi</taxon>
        <taxon>Dikarya</taxon>
        <taxon>Basidiomycota</taxon>
        <taxon>Agaricomycotina</taxon>
        <taxon>Agaricomycetes</taxon>
        <taxon>Agaricomycetidae</taxon>
        <taxon>Agaricales</taxon>
        <taxon>Marasmiineae</taxon>
        <taxon>Marasmiaceae</taxon>
        <taxon>Moniliophthora</taxon>
    </lineage>
</organism>
<dbReference type="Proteomes" id="UP000054988">
    <property type="component" value="Unassembled WGS sequence"/>
</dbReference>
<dbReference type="AlphaFoldDB" id="A0A0W0GAV4"/>
<comment type="caution">
    <text evidence="2">The sequence shown here is derived from an EMBL/GenBank/DDBJ whole genome shotgun (WGS) entry which is preliminary data.</text>
</comment>
<sequence>MFRGSPSMIPHFQNVLETIPPSVAMSAILGRWDRTMWKGVSMQDVEDVLRNPDPSPWESRYPNPNPTIRHPVLQQPEGINLLFHHQYWAKMAVHPFLNSYQLNQLIDSMKRADLQHSTGLRFVIPFSVVDALWTHEEPTICAKSLTLLSLFEEYWKPCPGPWARVIKRAQEVGGLPSDHFAPIPSFPTDSLPTLPKLDPIRYSIETSRDVQVDRDGVLDIVTSNKMGDTSGANLFPGGYTHHPYSFGPPINVNAPPESRGVGSSGNIIDHVSGMDGMGQPTDRQERFTADDDDNHMDEDNVLGKDDSTKDLGPSNRMDTGGILGDLSGQGDDLRDNGGDGFSRHR</sequence>